<gene>
    <name evidence="4" type="ORF">IZO911_LOCUS25619</name>
    <name evidence="5" type="ORF">KXQ929_LOCUS12629</name>
</gene>
<dbReference type="CDD" id="cd08023">
    <property type="entry name" value="GH16_laminarinase_like"/>
    <property type="match status" value="1"/>
</dbReference>
<dbReference type="Gene3D" id="2.80.10.50">
    <property type="match status" value="3"/>
</dbReference>
<dbReference type="SUPFAM" id="SSF50370">
    <property type="entry name" value="Ricin B-like lectins"/>
    <property type="match status" value="1"/>
</dbReference>
<organism evidence="4 6">
    <name type="scientific">Adineta steineri</name>
    <dbReference type="NCBI Taxonomy" id="433720"/>
    <lineage>
        <taxon>Eukaryota</taxon>
        <taxon>Metazoa</taxon>
        <taxon>Spiralia</taxon>
        <taxon>Gnathifera</taxon>
        <taxon>Rotifera</taxon>
        <taxon>Eurotatoria</taxon>
        <taxon>Bdelloidea</taxon>
        <taxon>Adinetida</taxon>
        <taxon>Adinetidae</taxon>
        <taxon>Adineta</taxon>
    </lineage>
</organism>
<reference evidence="4" key="1">
    <citation type="submission" date="2021-02" db="EMBL/GenBank/DDBJ databases">
        <authorList>
            <person name="Nowell W R."/>
        </authorList>
    </citation>
    <scope>NUCLEOTIDE SEQUENCE</scope>
</reference>
<evidence type="ECO:0000256" key="2">
    <source>
        <dbReference type="SAM" id="SignalP"/>
    </source>
</evidence>
<dbReference type="PANTHER" id="PTHR10963">
    <property type="entry name" value="GLYCOSYL HYDROLASE-RELATED"/>
    <property type="match status" value="1"/>
</dbReference>
<feature type="chain" id="PRO_5035602471" description="GH16 domain-containing protein" evidence="2">
    <location>
        <begin position="20"/>
        <end position="407"/>
    </location>
</feature>
<dbReference type="GO" id="GO:0005975">
    <property type="term" value="P:carbohydrate metabolic process"/>
    <property type="evidence" value="ECO:0007669"/>
    <property type="project" value="InterPro"/>
</dbReference>
<comment type="similarity">
    <text evidence="1">Belongs to the glycosyl hydrolase 16 family.</text>
</comment>
<dbReference type="PROSITE" id="PS51762">
    <property type="entry name" value="GH16_2"/>
    <property type="match status" value="1"/>
</dbReference>
<dbReference type="EMBL" id="CAJNOE010000323">
    <property type="protein sequence ID" value="CAF1148181.1"/>
    <property type="molecule type" value="Genomic_DNA"/>
</dbReference>
<comment type="caution">
    <text evidence="4">The sequence shown here is derived from an EMBL/GenBank/DDBJ whole genome shotgun (WGS) entry which is preliminary data.</text>
</comment>
<evidence type="ECO:0000259" key="3">
    <source>
        <dbReference type="PROSITE" id="PS51762"/>
    </source>
</evidence>
<protein>
    <recommendedName>
        <fullName evidence="3">GH16 domain-containing protein</fullName>
    </recommendedName>
</protein>
<dbReference type="PROSITE" id="PS50231">
    <property type="entry name" value="RICIN_B_LECTIN"/>
    <property type="match status" value="1"/>
</dbReference>
<accession>A0A814SHJ1</accession>
<dbReference type="Gene3D" id="2.60.120.200">
    <property type="match status" value="1"/>
</dbReference>
<dbReference type="SMART" id="SM00458">
    <property type="entry name" value="RICIN"/>
    <property type="match status" value="1"/>
</dbReference>
<keyword evidence="2" id="KW-0732">Signal</keyword>
<dbReference type="Proteomes" id="UP000663860">
    <property type="component" value="Unassembled WGS sequence"/>
</dbReference>
<dbReference type="InterPro" id="IPR035992">
    <property type="entry name" value="Ricin_B-like_lectins"/>
</dbReference>
<dbReference type="SUPFAM" id="SSF49899">
    <property type="entry name" value="Concanavalin A-like lectins/glucanases"/>
    <property type="match status" value="1"/>
</dbReference>
<dbReference type="CDD" id="cd00161">
    <property type="entry name" value="beta-trefoil_Ricin-like"/>
    <property type="match status" value="1"/>
</dbReference>
<dbReference type="Pfam" id="PF14200">
    <property type="entry name" value="RicinB_lectin_2"/>
    <property type="match status" value="2"/>
</dbReference>
<dbReference type="Pfam" id="PF00722">
    <property type="entry name" value="Glyco_hydro_16"/>
    <property type="match status" value="1"/>
</dbReference>
<dbReference type="InterPro" id="IPR000757">
    <property type="entry name" value="Beta-glucanase-like"/>
</dbReference>
<dbReference type="GO" id="GO:0004553">
    <property type="term" value="F:hydrolase activity, hydrolyzing O-glycosyl compounds"/>
    <property type="evidence" value="ECO:0007669"/>
    <property type="project" value="InterPro"/>
</dbReference>
<evidence type="ECO:0000256" key="1">
    <source>
        <dbReference type="ARBA" id="ARBA00006865"/>
    </source>
</evidence>
<feature type="domain" description="GH16" evidence="3">
    <location>
        <begin position="27"/>
        <end position="260"/>
    </location>
</feature>
<proteinExistence type="inferred from homology"/>
<evidence type="ECO:0000313" key="5">
    <source>
        <dbReference type="EMBL" id="CAF3724469.1"/>
    </source>
</evidence>
<dbReference type="EMBL" id="CAJOBB010000654">
    <property type="protein sequence ID" value="CAF3724469.1"/>
    <property type="molecule type" value="Genomic_DNA"/>
</dbReference>
<name>A0A814SHJ1_9BILA</name>
<dbReference type="PANTHER" id="PTHR10963:SF55">
    <property type="entry name" value="GLYCOSIDE HYDROLASE FAMILY 16 PROTEIN"/>
    <property type="match status" value="1"/>
</dbReference>
<evidence type="ECO:0000313" key="4">
    <source>
        <dbReference type="EMBL" id="CAF1148181.1"/>
    </source>
</evidence>
<dbReference type="InterPro" id="IPR000772">
    <property type="entry name" value="Ricin_B_lectin"/>
</dbReference>
<dbReference type="Proteomes" id="UP000663868">
    <property type="component" value="Unassembled WGS sequence"/>
</dbReference>
<dbReference type="InterPro" id="IPR050546">
    <property type="entry name" value="Glycosyl_Hydrlase_16"/>
</dbReference>
<sequence>MRILLISLVYLLVVSYTDTHPTDGLALTFSEQFNPPALNTSVWNYGYPWGSYHNHRANTVPRQAKITPEGYLNITAIRERTITLGILTDFGPIDLDFTSGAVNTNGKFCIKNGYVEVNLRASDVQSTWPSVYLIGEDQTTVPMITIMEVFNSRSRFTYGFRYANDQATAEDESYTADNRETSNGFHRFGVDWGYDQITWYYDDQWVNTIVKSNELKQVDNMCLVISFGVGGKSKDTPIDPRAYPTLMSVDWIEMWQPKYDGFYKFENTHNGFVMEIESASTTERARVMQWHDNGGDWQKWHVQYAGHGQYRIFAAHSRQALDAYGWQTNNGAPLIQAAYHAGDNQLWKINEVDGSPGVVQLISVHSLNQPGPGKLVSVPASSTDAGIQLHLWEEVNNADQKWKMIRL</sequence>
<feature type="signal peptide" evidence="2">
    <location>
        <begin position="1"/>
        <end position="19"/>
    </location>
</feature>
<dbReference type="InterPro" id="IPR013320">
    <property type="entry name" value="ConA-like_dom_sf"/>
</dbReference>
<dbReference type="AlphaFoldDB" id="A0A814SHJ1"/>
<evidence type="ECO:0000313" key="6">
    <source>
        <dbReference type="Proteomes" id="UP000663860"/>
    </source>
</evidence>